<proteinExistence type="predicted"/>
<name>A9KG16_COXBN</name>
<evidence type="ECO:0000313" key="3">
    <source>
        <dbReference type="Proteomes" id="UP000008555"/>
    </source>
</evidence>
<dbReference type="Pfam" id="PF01636">
    <property type="entry name" value="APH"/>
    <property type="match status" value="1"/>
</dbReference>
<protein>
    <submittedName>
        <fullName evidence="2">Hypothetical membrane associated protein</fullName>
    </submittedName>
</protein>
<accession>A9KG16</accession>
<evidence type="ECO:0000313" key="2">
    <source>
        <dbReference type="EMBL" id="ABS77272.2"/>
    </source>
</evidence>
<dbReference type="EMBL" id="CP000733">
    <property type="protein sequence ID" value="ABS77272.2"/>
    <property type="molecule type" value="Genomic_DNA"/>
</dbReference>
<dbReference type="KEGG" id="cbd:CBUD_0977"/>
<feature type="domain" description="Aminoglycoside phosphotransferase" evidence="1">
    <location>
        <begin position="71"/>
        <end position="300"/>
    </location>
</feature>
<dbReference type="InterPro" id="IPR011009">
    <property type="entry name" value="Kinase-like_dom_sf"/>
</dbReference>
<gene>
    <name evidence="2" type="ordered locus">CBUD_0977</name>
</gene>
<reference evidence="2 3" key="1">
    <citation type="journal article" date="2009" name="Infect. Immun.">
        <title>Comparative genomics reveal extensive transposon-mediated genomic plasticity and diversity among potential effector proteins within the genus Coxiella.</title>
        <authorList>
            <person name="Beare P.A."/>
            <person name="Unsworth N."/>
            <person name="Andoh M."/>
            <person name="Voth D.E."/>
            <person name="Omsland A."/>
            <person name="Gilk S.D."/>
            <person name="Williams K.P."/>
            <person name="Sobral B.W."/>
            <person name="Kupko J.J.III."/>
            <person name="Porcella S.F."/>
            <person name="Samuel J.E."/>
            <person name="Heinzen R.A."/>
        </authorList>
    </citation>
    <scope>NUCLEOTIDE SEQUENCE [LARGE SCALE GENOMIC DNA]</scope>
    <source>
        <strain evidence="2 3">Dugway 5J108-111</strain>
    </source>
</reference>
<organism evidence="2 3">
    <name type="scientific">Coxiella burnetii (strain Dugway 5J108-111)</name>
    <dbReference type="NCBI Taxonomy" id="434922"/>
    <lineage>
        <taxon>Bacteria</taxon>
        <taxon>Pseudomonadati</taxon>
        <taxon>Pseudomonadota</taxon>
        <taxon>Gammaproteobacteria</taxon>
        <taxon>Legionellales</taxon>
        <taxon>Coxiellaceae</taxon>
        <taxon>Coxiella</taxon>
    </lineage>
</organism>
<dbReference type="AlphaFoldDB" id="A9KG16"/>
<sequence>MISARFEFFSLLRCSPLLKCVIFSYLFPFCCRFFEIIQEMSNEKSLLTPSITDAISSYFSIGPLIHEPRVVSIDKINQVWEIETKKGRFALKRVSTKRLYEETEKIARYFQQAKLPVITALKGIYQHGPYYFQLFEWVEGKVMSVDEILPQQAEKIGSLLFNFHQMNLTPSQFDLTILNDLFYDYPFNKAEWVRAVDMACALKINSSDKLQSLLPELIAVSEESREATARLKPSRLISHRDIGPQNVIWNSDDDPVIIDWELAGLIPPTVEVLGSAFDWSVVRHDKIDDSRYNALLQGYQQAGGSMSQVPLAFAALMGTWLSWLLVNLQRFIAGKCPDRAEKEVIQTLLTFEEVYCKGRYLGG</sequence>
<dbReference type="SUPFAM" id="SSF56112">
    <property type="entry name" value="Protein kinase-like (PK-like)"/>
    <property type="match status" value="1"/>
</dbReference>
<dbReference type="Proteomes" id="UP000008555">
    <property type="component" value="Chromosome"/>
</dbReference>
<dbReference type="InterPro" id="IPR002575">
    <property type="entry name" value="Aminoglycoside_PTrfase"/>
</dbReference>
<dbReference type="HOGENOM" id="CLU_071231_0_0_6"/>
<evidence type="ECO:0000259" key="1">
    <source>
        <dbReference type="Pfam" id="PF01636"/>
    </source>
</evidence>
<dbReference type="Gene3D" id="3.90.1200.10">
    <property type="match status" value="1"/>
</dbReference>